<dbReference type="RefSeq" id="WP_302711528.1">
    <property type="nucleotide sequence ID" value="NZ_JAULRT010000035.1"/>
</dbReference>
<dbReference type="EMBL" id="JAULRT010000035">
    <property type="protein sequence ID" value="MDO3381389.1"/>
    <property type="molecule type" value="Genomic_DNA"/>
</dbReference>
<keyword evidence="3" id="KW-1185">Reference proteome</keyword>
<evidence type="ECO:0000313" key="3">
    <source>
        <dbReference type="Proteomes" id="UP001168380"/>
    </source>
</evidence>
<keyword evidence="1" id="KW-0732">Signal</keyword>
<gene>
    <name evidence="2" type="ORF">QWI16_04335</name>
</gene>
<protein>
    <submittedName>
        <fullName evidence="2">Uncharacterized protein</fullName>
    </submittedName>
</protein>
<sequence>MINSRLLTKIVCFLTISLACSPASASLKQMGLDYRSLLSNHVMLSDIKKRCADIQMPEVASKPSVEIMMQQKVGIEAFANLMINIQRSDLEASALATIEKLFTQIDGCEDPRLQAALGRIAAVHSEAYQRLKAEPALVKPQNVPVPMRRN</sequence>
<evidence type="ECO:0000256" key="1">
    <source>
        <dbReference type="SAM" id="SignalP"/>
    </source>
</evidence>
<dbReference type="Proteomes" id="UP001168380">
    <property type="component" value="Unassembled WGS sequence"/>
</dbReference>
<comment type="caution">
    <text evidence="2">The sequence shown here is derived from an EMBL/GenBank/DDBJ whole genome shotgun (WGS) entry which is preliminary data.</text>
</comment>
<reference evidence="2" key="1">
    <citation type="submission" date="2023-07" db="EMBL/GenBank/DDBJ databases">
        <title>Gilvimarinus algae sp. nov., isolated from the surface of Kelp.</title>
        <authorList>
            <person name="Sun Y.Y."/>
            <person name="Gong Y."/>
            <person name="Du Z.J."/>
        </authorList>
    </citation>
    <scope>NUCLEOTIDE SEQUENCE</scope>
    <source>
        <strain evidence="2">SDUM040014</strain>
    </source>
</reference>
<proteinExistence type="predicted"/>
<accession>A0ABT8TBA1</accession>
<feature type="signal peptide" evidence="1">
    <location>
        <begin position="1"/>
        <end position="25"/>
    </location>
</feature>
<feature type="chain" id="PRO_5045762354" evidence="1">
    <location>
        <begin position="26"/>
        <end position="150"/>
    </location>
</feature>
<name>A0ABT8TBA1_9GAMM</name>
<dbReference type="PROSITE" id="PS51257">
    <property type="entry name" value="PROKAR_LIPOPROTEIN"/>
    <property type="match status" value="1"/>
</dbReference>
<organism evidence="2 3">
    <name type="scientific">Gilvimarinus algae</name>
    <dbReference type="NCBI Taxonomy" id="3058037"/>
    <lineage>
        <taxon>Bacteria</taxon>
        <taxon>Pseudomonadati</taxon>
        <taxon>Pseudomonadota</taxon>
        <taxon>Gammaproteobacteria</taxon>
        <taxon>Cellvibrionales</taxon>
        <taxon>Cellvibrionaceae</taxon>
        <taxon>Gilvimarinus</taxon>
    </lineage>
</organism>
<evidence type="ECO:0000313" key="2">
    <source>
        <dbReference type="EMBL" id="MDO3381389.1"/>
    </source>
</evidence>